<evidence type="ECO:0000256" key="3">
    <source>
        <dbReference type="ARBA" id="ARBA00004065"/>
    </source>
</evidence>
<evidence type="ECO:0000256" key="9">
    <source>
        <dbReference type="ARBA" id="ARBA00022722"/>
    </source>
</evidence>
<evidence type="ECO:0000256" key="13">
    <source>
        <dbReference type="ARBA" id="ARBA00022842"/>
    </source>
</evidence>
<dbReference type="InterPro" id="IPR012337">
    <property type="entry name" value="RNaseH-like_sf"/>
</dbReference>
<dbReference type="EC" id="3.1.26.4" evidence="6 14"/>
<evidence type="ECO:0000256" key="15">
    <source>
        <dbReference type="PROSITE-ProRule" id="PRU01319"/>
    </source>
</evidence>
<dbReference type="PANTHER" id="PTHR10954">
    <property type="entry name" value="RIBONUCLEASE H2 SUBUNIT A"/>
    <property type="match status" value="1"/>
</dbReference>
<organism evidence="17 18">
    <name type="scientific">Candidatus Criblamydia sequanensis CRIB-18</name>
    <dbReference type="NCBI Taxonomy" id="1437425"/>
    <lineage>
        <taxon>Bacteria</taxon>
        <taxon>Pseudomonadati</taxon>
        <taxon>Chlamydiota</taxon>
        <taxon>Chlamydiia</taxon>
        <taxon>Parachlamydiales</taxon>
        <taxon>Candidatus Criblamydiaceae</taxon>
        <taxon>Candidatus Criblamydia</taxon>
    </lineage>
</organism>
<evidence type="ECO:0000256" key="5">
    <source>
        <dbReference type="ARBA" id="ARBA00008378"/>
    </source>
</evidence>
<gene>
    <name evidence="14 17" type="primary">rnhC</name>
    <name evidence="17" type="ORF">CSEC_2321</name>
</gene>
<evidence type="ECO:0000256" key="4">
    <source>
        <dbReference type="ARBA" id="ARBA00004496"/>
    </source>
</evidence>
<dbReference type="GO" id="GO:0043137">
    <property type="term" value="P:DNA replication, removal of RNA primer"/>
    <property type="evidence" value="ECO:0007669"/>
    <property type="project" value="TreeGrafter"/>
</dbReference>
<evidence type="ECO:0000313" key="18">
    <source>
        <dbReference type="Proteomes" id="UP000031552"/>
    </source>
</evidence>
<dbReference type="PROSITE" id="PS51975">
    <property type="entry name" value="RNASE_H_2"/>
    <property type="match status" value="1"/>
</dbReference>
<dbReference type="InterPro" id="IPR024567">
    <property type="entry name" value="RNase_HII/HIII_dom"/>
</dbReference>
<comment type="cofactor">
    <cofactor evidence="14 15">
        <name>Mn(2+)</name>
        <dbReference type="ChEBI" id="CHEBI:29035"/>
    </cofactor>
    <cofactor evidence="14 15">
        <name>Mg(2+)</name>
        <dbReference type="ChEBI" id="CHEBI:18420"/>
    </cofactor>
    <text evidence="14 15">Manganese or magnesium. Binds 1 divalent metal ion per monomer in the absence of substrate. May bind a second metal ion after substrate binding.</text>
</comment>
<dbReference type="Proteomes" id="UP000031552">
    <property type="component" value="Unassembled WGS sequence"/>
</dbReference>
<comment type="function">
    <text evidence="3 14">Endonuclease that specifically degrades the RNA of RNA-DNA hybrids.</text>
</comment>
<dbReference type="NCBIfam" id="TIGR00716">
    <property type="entry name" value="rnhC"/>
    <property type="match status" value="1"/>
</dbReference>
<keyword evidence="8 14" id="KW-0963">Cytoplasm</keyword>
<dbReference type="PIRSF" id="PIRSF037748">
    <property type="entry name" value="RnhC"/>
    <property type="match status" value="1"/>
</dbReference>
<comment type="cofactor">
    <cofactor evidence="2">
        <name>Mg(2+)</name>
        <dbReference type="ChEBI" id="CHEBI:18420"/>
    </cofactor>
</comment>
<dbReference type="CDD" id="cd06590">
    <property type="entry name" value="RNase_HII_bacteria_HIII_like"/>
    <property type="match status" value="1"/>
</dbReference>
<dbReference type="CDD" id="cd14796">
    <property type="entry name" value="RNAse_HIII_N"/>
    <property type="match status" value="1"/>
</dbReference>
<dbReference type="Gene3D" id="3.30.420.10">
    <property type="entry name" value="Ribonuclease H-like superfamily/Ribonuclease H"/>
    <property type="match status" value="1"/>
</dbReference>
<evidence type="ECO:0000256" key="6">
    <source>
        <dbReference type="ARBA" id="ARBA00012180"/>
    </source>
</evidence>
<dbReference type="AlphaFoldDB" id="A0A090D0Q8"/>
<evidence type="ECO:0000256" key="1">
    <source>
        <dbReference type="ARBA" id="ARBA00000077"/>
    </source>
</evidence>
<feature type="domain" description="RNase H type-2" evidence="16">
    <location>
        <begin position="92"/>
        <end position="297"/>
    </location>
</feature>
<comment type="caution">
    <text evidence="17">The sequence shown here is derived from an EMBL/GenBank/DDBJ whole genome shotgun (WGS) entry which is preliminary data.</text>
</comment>
<dbReference type="STRING" id="1437425.CSEC_2321"/>
<reference evidence="17" key="2">
    <citation type="submission" date="2014-09" db="EMBL/GenBank/DDBJ databases">
        <title>Criblamydia sequanensis harbors a mega-plasmid encoding arsenite resistance.</title>
        <authorList>
            <person name="Bertelli C."/>
            <person name="Goesmann A."/>
            <person name="Greub G."/>
        </authorList>
    </citation>
    <scope>NUCLEOTIDE SEQUENCE [LARGE SCALE GENOMIC DNA]</scope>
    <source>
        <strain evidence="17">CRIB-18</strain>
    </source>
</reference>
<evidence type="ECO:0000256" key="14">
    <source>
        <dbReference type="HAMAP-Rule" id="MF_00053"/>
    </source>
</evidence>
<evidence type="ECO:0000256" key="10">
    <source>
        <dbReference type="ARBA" id="ARBA00022723"/>
    </source>
</evidence>
<evidence type="ECO:0000256" key="7">
    <source>
        <dbReference type="ARBA" id="ARBA00021407"/>
    </source>
</evidence>
<feature type="binding site" evidence="14 15">
    <location>
        <position position="98"/>
    </location>
    <ligand>
        <name>a divalent metal cation</name>
        <dbReference type="ChEBI" id="CHEBI:60240"/>
    </ligand>
</feature>
<keyword evidence="12 14" id="KW-0378">Hydrolase</keyword>
<reference evidence="17" key="1">
    <citation type="submission" date="2013-12" db="EMBL/GenBank/DDBJ databases">
        <authorList>
            <person name="Linke B."/>
        </authorList>
    </citation>
    <scope>NUCLEOTIDE SEQUENCE [LARGE SCALE GENOMIC DNA]</scope>
    <source>
        <strain evidence="17">CRIB-18</strain>
    </source>
</reference>
<feature type="binding site" evidence="14 15">
    <location>
        <position position="200"/>
    </location>
    <ligand>
        <name>a divalent metal cation</name>
        <dbReference type="ChEBI" id="CHEBI:60240"/>
    </ligand>
</feature>
<accession>A0A090D0Q8</accession>
<dbReference type="RefSeq" id="WP_041018676.1">
    <property type="nucleotide sequence ID" value="NZ_CCEJ010000013.1"/>
</dbReference>
<evidence type="ECO:0000256" key="2">
    <source>
        <dbReference type="ARBA" id="ARBA00001946"/>
    </source>
</evidence>
<dbReference type="InterPro" id="IPR012295">
    <property type="entry name" value="TBP_dom_sf"/>
</dbReference>
<dbReference type="GO" id="GO:0005737">
    <property type="term" value="C:cytoplasm"/>
    <property type="evidence" value="ECO:0007669"/>
    <property type="project" value="UniProtKB-SubCell"/>
</dbReference>
<sequence>MTKDTPSIFVTTVDVSMKDKLLQGLISQGFEIAKIPYAFFSAKKKGVSCTFYESGKLTVQGKDMAPFIEFFLEPEILGNFSFSHPDANLDLTPRLGGDESGKGDFFGPLVVACVYGNEKTIPELVRIKAKDSKALTDETALKISKEIQKIVPYKIIRIFPEKYNSLYEGFSNLNSLLAWAHAAALSTLHQETGCPLAIVDQFANESVLLSALRKKEADLVLKQRHRAEEDVVVASASILARAAFLEGLKTLSEEYKIDLPKGASKLTIQAGKKLKAQYGDEALRKTAKLHFKTYEAL</sequence>
<feature type="binding site" evidence="14 15">
    <location>
        <position position="99"/>
    </location>
    <ligand>
        <name>a divalent metal cation</name>
        <dbReference type="ChEBI" id="CHEBI:60240"/>
    </ligand>
</feature>
<keyword evidence="9 14" id="KW-0540">Nuclease</keyword>
<dbReference type="InterPro" id="IPR024568">
    <property type="entry name" value="RNase_HIII_N"/>
</dbReference>
<evidence type="ECO:0000256" key="11">
    <source>
        <dbReference type="ARBA" id="ARBA00022759"/>
    </source>
</evidence>
<dbReference type="InterPro" id="IPR001352">
    <property type="entry name" value="RNase_HII/HIII"/>
</dbReference>
<dbReference type="SUPFAM" id="SSF53098">
    <property type="entry name" value="Ribonuclease H-like"/>
    <property type="match status" value="1"/>
</dbReference>
<evidence type="ECO:0000256" key="8">
    <source>
        <dbReference type="ARBA" id="ARBA00022490"/>
    </source>
</evidence>
<dbReference type="InterPro" id="IPR004641">
    <property type="entry name" value="RNase_HIII"/>
</dbReference>
<proteinExistence type="inferred from homology"/>
<comment type="subcellular location">
    <subcellularLocation>
        <location evidence="4 14">Cytoplasm</location>
    </subcellularLocation>
</comment>
<comment type="similarity">
    <text evidence="5 14">Belongs to the RNase HII family. RnhC subfamily.</text>
</comment>
<dbReference type="PANTHER" id="PTHR10954:SF23">
    <property type="entry name" value="RIBONUCLEASE"/>
    <property type="match status" value="1"/>
</dbReference>
<dbReference type="eggNOG" id="COG1039">
    <property type="taxonomic scope" value="Bacteria"/>
</dbReference>
<evidence type="ECO:0000256" key="12">
    <source>
        <dbReference type="ARBA" id="ARBA00022801"/>
    </source>
</evidence>
<dbReference type="GO" id="GO:0006298">
    <property type="term" value="P:mismatch repair"/>
    <property type="evidence" value="ECO:0007669"/>
    <property type="project" value="TreeGrafter"/>
</dbReference>
<name>A0A090D0Q8_9BACT</name>
<dbReference type="OrthoDB" id="9777935at2"/>
<dbReference type="HAMAP" id="MF_00053">
    <property type="entry name" value="RNase_HIII"/>
    <property type="match status" value="1"/>
</dbReference>
<dbReference type="GO" id="GO:0000287">
    <property type="term" value="F:magnesium ion binding"/>
    <property type="evidence" value="ECO:0007669"/>
    <property type="project" value="UniProtKB-UniRule"/>
</dbReference>
<dbReference type="Pfam" id="PF11858">
    <property type="entry name" value="DUF3378"/>
    <property type="match status" value="1"/>
</dbReference>
<dbReference type="InterPro" id="IPR036397">
    <property type="entry name" value="RNaseH_sf"/>
</dbReference>
<dbReference type="Pfam" id="PF01351">
    <property type="entry name" value="RNase_HII"/>
    <property type="match status" value="1"/>
</dbReference>
<dbReference type="GO" id="GO:0003723">
    <property type="term" value="F:RNA binding"/>
    <property type="evidence" value="ECO:0007669"/>
    <property type="project" value="UniProtKB-UniRule"/>
</dbReference>
<keyword evidence="18" id="KW-1185">Reference proteome</keyword>
<keyword evidence="11 14" id="KW-0255">Endonuclease</keyword>
<dbReference type="GO" id="GO:0004523">
    <property type="term" value="F:RNA-DNA hybrid ribonuclease activity"/>
    <property type="evidence" value="ECO:0007669"/>
    <property type="project" value="UniProtKB-UniRule"/>
</dbReference>
<comment type="catalytic activity">
    <reaction evidence="1 14 15">
        <text>Endonucleolytic cleavage to 5'-phosphomonoester.</text>
        <dbReference type="EC" id="3.1.26.4"/>
    </reaction>
</comment>
<dbReference type="Gene3D" id="3.30.310.10">
    <property type="entry name" value="TATA-Binding Protein"/>
    <property type="match status" value="1"/>
</dbReference>
<protein>
    <recommendedName>
        <fullName evidence="7 14">Ribonuclease HIII</fullName>
        <shortName evidence="14">RNase HIII</shortName>
        <ecNumber evidence="6 14">3.1.26.4</ecNumber>
    </recommendedName>
</protein>
<evidence type="ECO:0000259" key="16">
    <source>
        <dbReference type="PROSITE" id="PS51975"/>
    </source>
</evidence>
<dbReference type="EMBL" id="CCEJ010000013">
    <property type="protein sequence ID" value="CDR35127.1"/>
    <property type="molecule type" value="Genomic_DNA"/>
</dbReference>
<keyword evidence="13 14" id="KW-0460">Magnesium</keyword>
<dbReference type="GO" id="GO:0032299">
    <property type="term" value="C:ribonuclease H2 complex"/>
    <property type="evidence" value="ECO:0007669"/>
    <property type="project" value="TreeGrafter"/>
</dbReference>
<evidence type="ECO:0000313" key="17">
    <source>
        <dbReference type="EMBL" id="CDR35127.1"/>
    </source>
</evidence>
<keyword evidence="10 14" id="KW-0479">Metal-binding</keyword>